<dbReference type="GO" id="GO:0009274">
    <property type="term" value="C:peptidoglycan-based cell wall"/>
    <property type="evidence" value="ECO:0007669"/>
    <property type="project" value="InterPro"/>
</dbReference>
<dbReference type="GO" id="GO:0030115">
    <property type="term" value="C:S-layer"/>
    <property type="evidence" value="ECO:0007669"/>
    <property type="project" value="InterPro"/>
</dbReference>
<accession>A0A6A7K2Q7</accession>
<evidence type="ECO:0000256" key="2">
    <source>
        <dbReference type="SAM" id="SignalP"/>
    </source>
</evidence>
<proteinExistence type="predicted"/>
<evidence type="ECO:0000259" key="3">
    <source>
        <dbReference type="Pfam" id="PF03217"/>
    </source>
</evidence>
<dbReference type="GO" id="GO:0005199">
    <property type="term" value="F:structural constituent of cell wall"/>
    <property type="evidence" value="ECO:0007669"/>
    <property type="project" value="InterPro"/>
</dbReference>
<dbReference type="Proteomes" id="UP000430466">
    <property type="component" value="Unassembled WGS sequence"/>
</dbReference>
<evidence type="ECO:0000313" key="5">
    <source>
        <dbReference type="Proteomes" id="UP000430466"/>
    </source>
</evidence>
<dbReference type="AlphaFoldDB" id="A0A6A7K2Q7"/>
<dbReference type="InterPro" id="IPR004903">
    <property type="entry name" value="S-layer_prot"/>
</dbReference>
<feature type="domain" description="S-layer protein C-terminal" evidence="3">
    <location>
        <begin position="88"/>
        <end position="153"/>
    </location>
</feature>
<dbReference type="PRINTS" id="PR01729">
    <property type="entry name" value="SURFACELAYER"/>
</dbReference>
<keyword evidence="2" id="KW-0732">Signal</keyword>
<dbReference type="Pfam" id="PF03217">
    <property type="entry name" value="SlpA"/>
    <property type="match status" value="1"/>
</dbReference>
<reference evidence="4 5" key="1">
    <citation type="submission" date="2019-10" db="EMBL/GenBank/DDBJ databases">
        <title>Draft genome sequences of Lactobacillus strains.</title>
        <authorList>
            <person name="Cho G.-S."/>
            <person name="Fagbemigun O."/>
            <person name="Brinks E."/>
            <person name="Franz C.M.A.P."/>
        </authorList>
    </citation>
    <scope>NUCLEOTIDE SEQUENCE [LARGE SCALE GENOMIC DNA]</scope>
    <source>
        <strain evidence="4 5">313</strain>
    </source>
</reference>
<protein>
    <submittedName>
        <fullName evidence="4">Cell surface protein</fullName>
    </submittedName>
</protein>
<feature type="signal peptide" evidence="2">
    <location>
        <begin position="1"/>
        <end position="23"/>
    </location>
</feature>
<sequence length="387" mass="43482">MKKNKLMLLSVAALMGIPIILNATTSAHTVQAATNKAVMHTAIAYDKNGNSTGKKYYSYQYVTVESNPVKIDGSLYYKVSGKDQYLKATNIDGVKRKITHNTYIYKSSNSRTSYMNRWKLYKGETVTTYGGSYKFKNDKHYFRVAGPRKQYIKSYNLDPVVKVNTIQGPSNNTSSNVTSNNKSNATTPTSSEETTVTVDDTKVPIFTFNGNNTKPILVKYVLDNAKFIVDYLETGTRANKVADYIGQFGGNQGIYRIKGTNDWIYSMSVKANKTILSHYYDYEHFSLIKFTKDTDIYTSNGEKINFNGDHVRKQSGEFKVDKLLYIWIPSENQAELFYHMVGKSAEGHTSELDFDDGYVKANDVTSLGVKLIPANTPEEAQAATLKK</sequence>
<evidence type="ECO:0000256" key="1">
    <source>
        <dbReference type="SAM" id="MobiDB-lite"/>
    </source>
</evidence>
<name>A0A6A7K2Q7_LACHE</name>
<evidence type="ECO:0000313" key="4">
    <source>
        <dbReference type="EMBL" id="MPW14524.1"/>
    </source>
</evidence>
<feature type="region of interest" description="Disordered" evidence="1">
    <location>
        <begin position="166"/>
        <end position="195"/>
    </location>
</feature>
<dbReference type="InterPro" id="IPR024968">
    <property type="entry name" value="SlpA_C_lactobacillus"/>
</dbReference>
<gene>
    <name evidence="4" type="ORF">GDZ32_06105</name>
</gene>
<dbReference type="RefSeq" id="WP_152724021.1">
    <property type="nucleotide sequence ID" value="NZ_WHOE01000035.1"/>
</dbReference>
<feature type="chain" id="PRO_5038744150" evidence="2">
    <location>
        <begin position="24"/>
        <end position="387"/>
    </location>
</feature>
<dbReference type="EMBL" id="WHOE01000035">
    <property type="protein sequence ID" value="MPW14524.1"/>
    <property type="molecule type" value="Genomic_DNA"/>
</dbReference>
<feature type="compositionally biased region" description="Low complexity" evidence="1">
    <location>
        <begin position="170"/>
        <end position="195"/>
    </location>
</feature>
<organism evidence="4 5">
    <name type="scientific">Lactobacillus helveticus</name>
    <name type="common">Lactobacillus suntoryeus</name>
    <dbReference type="NCBI Taxonomy" id="1587"/>
    <lineage>
        <taxon>Bacteria</taxon>
        <taxon>Bacillati</taxon>
        <taxon>Bacillota</taxon>
        <taxon>Bacilli</taxon>
        <taxon>Lactobacillales</taxon>
        <taxon>Lactobacillaceae</taxon>
        <taxon>Lactobacillus</taxon>
    </lineage>
</organism>
<comment type="caution">
    <text evidence="4">The sequence shown here is derived from an EMBL/GenBank/DDBJ whole genome shotgun (WGS) entry which is preliminary data.</text>
</comment>